<name>A0A0G4G739_9ALVE</name>
<evidence type="ECO:0000313" key="2">
    <source>
        <dbReference type="EMBL" id="CEM24281.1"/>
    </source>
</evidence>
<gene>
    <name evidence="2" type="ORF">Cvel_4257</name>
</gene>
<protein>
    <submittedName>
        <fullName evidence="2">Uncharacterized protein</fullName>
    </submittedName>
</protein>
<dbReference type="AlphaFoldDB" id="A0A0G4G739"/>
<feature type="region of interest" description="Disordered" evidence="1">
    <location>
        <begin position="214"/>
        <end position="254"/>
    </location>
</feature>
<feature type="compositionally biased region" description="Polar residues" evidence="1">
    <location>
        <begin position="115"/>
        <end position="125"/>
    </location>
</feature>
<feature type="compositionally biased region" description="Polar residues" evidence="1">
    <location>
        <begin position="70"/>
        <end position="85"/>
    </location>
</feature>
<sequence>MEWDSTLPEDLSRKLTEAGLPKSDQRIRKTVLGFARLDFMKEMLVAVPSLTRCEAGELLEWAHTEPLEAQAQTVASQQNQKQKSAVSPTSGSVVEGGGSTKTSESVGVKSLAQPADQTPTLSRQTKAPPEPHPPPTASHAVPVLSATPHAGSDSVFHPPPLTQPVETRTAMRQPDTVPPAAETVEGVAPPTVTFNTEHCLGGVLRALETDSVCSGLPSPPGTPGTSSKGGGWQIQGRAGRRAVAREEREGAGGGTDALCDSLLSTALQDCPPAIIKVSQQQKISSSVRDVQERRVDWSCGLSGVSQMERQREHTHYICVSMLREGFGPQPDYQGLRLAIKRLLRGLVSVATSTLVDSDATDLFSEPLTPGSAGWMCMKVPVRGCMSQQPGGGRVRLGMGSRGFVPDDIGIEGEQKILSQVEGLRDLLGGDRVYVSSEDWRVLAEEMRKVRPFRDDGNFHENKALSLGLPSMYVRIARGVIFHNFQRTSLSEFDLSKFVPTSRGPRGSFTERAREYFRTNYHEAGPGGRPVILNARKGQGHPGGSGLPPRD</sequence>
<organism evidence="2">
    <name type="scientific">Chromera velia CCMP2878</name>
    <dbReference type="NCBI Taxonomy" id="1169474"/>
    <lineage>
        <taxon>Eukaryota</taxon>
        <taxon>Sar</taxon>
        <taxon>Alveolata</taxon>
        <taxon>Colpodellida</taxon>
        <taxon>Chromeraceae</taxon>
        <taxon>Chromera</taxon>
    </lineage>
</organism>
<feature type="compositionally biased region" description="Gly residues" evidence="1">
    <location>
        <begin position="539"/>
        <end position="550"/>
    </location>
</feature>
<proteinExistence type="predicted"/>
<dbReference type="EMBL" id="CDMZ01000937">
    <property type="protein sequence ID" value="CEM24281.1"/>
    <property type="molecule type" value="Genomic_DNA"/>
</dbReference>
<accession>A0A0G4G739</accession>
<evidence type="ECO:0000256" key="1">
    <source>
        <dbReference type="SAM" id="MobiDB-lite"/>
    </source>
</evidence>
<dbReference type="PhylomeDB" id="A0A0G4G739"/>
<feature type="region of interest" description="Disordered" evidence="1">
    <location>
        <begin position="70"/>
        <end position="174"/>
    </location>
</feature>
<feature type="region of interest" description="Disordered" evidence="1">
    <location>
        <begin position="526"/>
        <end position="550"/>
    </location>
</feature>
<reference evidence="2" key="1">
    <citation type="submission" date="2014-11" db="EMBL/GenBank/DDBJ databases">
        <authorList>
            <person name="Otto D Thomas"/>
            <person name="Naeem Raeece"/>
        </authorList>
    </citation>
    <scope>NUCLEOTIDE SEQUENCE</scope>
</reference>
<dbReference type="VEuPathDB" id="CryptoDB:Cvel_4257"/>